<feature type="domain" description="Integrase zinc-binding" evidence="1">
    <location>
        <begin position="1"/>
        <end position="51"/>
    </location>
</feature>
<evidence type="ECO:0000313" key="3">
    <source>
        <dbReference type="Proteomes" id="UP000076738"/>
    </source>
</evidence>
<dbReference type="OrthoDB" id="2673428at2759"/>
<keyword evidence="3" id="KW-1185">Reference proteome</keyword>
<dbReference type="STRING" id="1330018.A0A167FCU9"/>
<dbReference type="Pfam" id="PF17921">
    <property type="entry name" value="Integrase_H2C2"/>
    <property type="match status" value="1"/>
</dbReference>
<accession>A0A167FCU9</accession>
<name>A0A167FCU9_CALVF</name>
<evidence type="ECO:0000313" key="2">
    <source>
        <dbReference type="EMBL" id="KZO89372.1"/>
    </source>
</evidence>
<dbReference type="Proteomes" id="UP000076738">
    <property type="component" value="Unassembled WGS sequence"/>
</dbReference>
<dbReference type="InterPro" id="IPR052160">
    <property type="entry name" value="Gypsy_RT_Integrase-like"/>
</dbReference>
<dbReference type="EMBL" id="KV417471">
    <property type="protein sequence ID" value="KZO89372.1"/>
    <property type="molecule type" value="Genomic_DNA"/>
</dbReference>
<reference evidence="2 3" key="1">
    <citation type="journal article" date="2016" name="Mol. Biol. Evol.">
        <title>Comparative Genomics of Early-Diverging Mushroom-Forming Fungi Provides Insights into the Origins of Lignocellulose Decay Capabilities.</title>
        <authorList>
            <person name="Nagy L.G."/>
            <person name="Riley R."/>
            <person name="Tritt A."/>
            <person name="Adam C."/>
            <person name="Daum C."/>
            <person name="Floudas D."/>
            <person name="Sun H."/>
            <person name="Yadav J.S."/>
            <person name="Pangilinan J."/>
            <person name="Larsson K.H."/>
            <person name="Matsuura K."/>
            <person name="Barry K."/>
            <person name="Labutti K."/>
            <person name="Kuo R."/>
            <person name="Ohm R.A."/>
            <person name="Bhattacharya S.S."/>
            <person name="Shirouzu T."/>
            <person name="Yoshinaga Y."/>
            <person name="Martin F.M."/>
            <person name="Grigoriev I.V."/>
            <person name="Hibbett D.S."/>
        </authorList>
    </citation>
    <scope>NUCLEOTIDE SEQUENCE [LARGE SCALE GENOMIC DNA]</scope>
    <source>
        <strain evidence="2 3">TUFC12733</strain>
    </source>
</reference>
<dbReference type="AlphaFoldDB" id="A0A167FCU9"/>
<protein>
    <recommendedName>
        <fullName evidence="1">Integrase zinc-binding domain-containing protein</fullName>
    </recommendedName>
</protein>
<sequence>RLHVLRNVHEGIGHRGFRTVYDHLRLRFFWPKLGEDAKWYLRTCEECQKQQMRHVVIPPTVQQPQPLFFRAHCDTMFMSKSKGRYKGMRYILQARCSLTHWPEYLICRKETAEVIEDF</sequence>
<feature type="non-terminal residue" evidence="2">
    <location>
        <position position="1"/>
    </location>
</feature>
<dbReference type="Gene3D" id="1.10.340.70">
    <property type="match status" value="1"/>
</dbReference>
<feature type="non-terminal residue" evidence="2">
    <location>
        <position position="118"/>
    </location>
</feature>
<dbReference type="InterPro" id="IPR041588">
    <property type="entry name" value="Integrase_H2C2"/>
</dbReference>
<organism evidence="2 3">
    <name type="scientific">Calocera viscosa (strain TUFC12733)</name>
    <dbReference type="NCBI Taxonomy" id="1330018"/>
    <lineage>
        <taxon>Eukaryota</taxon>
        <taxon>Fungi</taxon>
        <taxon>Dikarya</taxon>
        <taxon>Basidiomycota</taxon>
        <taxon>Agaricomycotina</taxon>
        <taxon>Dacrymycetes</taxon>
        <taxon>Dacrymycetales</taxon>
        <taxon>Dacrymycetaceae</taxon>
        <taxon>Calocera</taxon>
    </lineage>
</organism>
<gene>
    <name evidence="2" type="ORF">CALVIDRAFT_473548</name>
</gene>
<dbReference type="PANTHER" id="PTHR47266">
    <property type="entry name" value="ENDONUCLEASE-RELATED"/>
    <property type="match status" value="1"/>
</dbReference>
<proteinExistence type="predicted"/>
<evidence type="ECO:0000259" key="1">
    <source>
        <dbReference type="Pfam" id="PF17921"/>
    </source>
</evidence>